<name>A0A158HF54_9BURK</name>
<dbReference type="GO" id="GO:0046872">
    <property type="term" value="F:metal ion binding"/>
    <property type="evidence" value="ECO:0007669"/>
    <property type="project" value="UniProtKB-KW"/>
</dbReference>
<keyword evidence="10" id="KW-1185">Reference proteome</keyword>
<dbReference type="PRINTS" id="PR00326">
    <property type="entry name" value="GTP1OBG"/>
</dbReference>
<feature type="binding site" evidence="6">
    <location>
        <position position="257"/>
    </location>
    <ligand>
        <name>K(+)</name>
        <dbReference type="ChEBI" id="CHEBI:29103"/>
    </ligand>
</feature>
<feature type="domain" description="TrmE-type G" evidence="8">
    <location>
        <begin position="226"/>
        <end position="384"/>
    </location>
</feature>
<evidence type="ECO:0000256" key="2">
    <source>
        <dbReference type="ARBA" id="ARBA00022694"/>
    </source>
</evidence>
<comment type="subcellular location">
    <subcellularLocation>
        <location evidence="6">Cytoplasm</location>
    </subcellularLocation>
</comment>
<dbReference type="Gene3D" id="3.30.1360.120">
    <property type="entry name" value="Probable tRNA modification gtpase trme, domain 1"/>
    <property type="match status" value="1"/>
</dbReference>
<dbReference type="GO" id="GO:0005829">
    <property type="term" value="C:cytosol"/>
    <property type="evidence" value="ECO:0007669"/>
    <property type="project" value="TreeGrafter"/>
</dbReference>
<accession>A0A158HF54</accession>
<dbReference type="Gene3D" id="3.40.50.300">
    <property type="entry name" value="P-loop containing nucleotide triphosphate hydrolases"/>
    <property type="match status" value="1"/>
</dbReference>
<dbReference type="OrthoDB" id="9805918at2"/>
<comment type="function">
    <text evidence="6">Exhibits a very high intrinsic GTPase hydrolysis rate. Involved in the addition of a carboxymethylaminomethyl (cmnm) group at the wobble position (U34) of certain tRNAs, forming tRNA-cmnm(5)s(2)U34.</text>
</comment>
<keyword evidence="3 6" id="KW-0547">Nucleotide-binding</keyword>
<proteinExistence type="inferred from homology"/>
<dbReference type="EMBL" id="FCOM02000005">
    <property type="protein sequence ID" value="SAL42663.1"/>
    <property type="molecule type" value="Genomic_DNA"/>
</dbReference>
<evidence type="ECO:0000256" key="6">
    <source>
        <dbReference type="HAMAP-Rule" id="MF_00379"/>
    </source>
</evidence>
<comment type="caution">
    <text evidence="9">The sequence shown here is derived from an EMBL/GenBank/DDBJ whole genome shotgun (WGS) entry which is preliminary data.</text>
</comment>
<reference evidence="9" key="1">
    <citation type="submission" date="2016-01" db="EMBL/GenBank/DDBJ databases">
        <authorList>
            <person name="Peeters C."/>
        </authorList>
    </citation>
    <scope>NUCLEOTIDE SEQUENCE [LARGE SCALE GENOMIC DNA]</scope>
    <source>
        <strain evidence="9">LMG 29317</strain>
    </source>
</reference>
<comment type="subunit">
    <text evidence="6">Homodimer. Heterotetramer of two MnmE and two MnmG subunits.</text>
</comment>
<dbReference type="AlphaFoldDB" id="A0A158HF54"/>
<dbReference type="GO" id="GO:0002098">
    <property type="term" value="P:tRNA wobble uridine modification"/>
    <property type="evidence" value="ECO:0007669"/>
    <property type="project" value="TreeGrafter"/>
</dbReference>
<feature type="binding site" evidence="6">
    <location>
        <begin position="280"/>
        <end position="283"/>
    </location>
    <ligand>
        <name>GTP</name>
        <dbReference type="ChEBI" id="CHEBI:37565"/>
    </ligand>
</feature>
<dbReference type="PANTHER" id="PTHR42714:SF2">
    <property type="entry name" value="TRNA MODIFICATION GTPASE GTPBP3, MITOCHONDRIAL"/>
    <property type="match status" value="1"/>
</dbReference>
<feature type="binding site" evidence="6">
    <location>
        <position position="87"/>
    </location>
    <ligand>
        <name>(6S)-5-formyl-5,6,7,8-tetrahydrofolate</name>
        <dbReference type="ChEBI" id="CHEBI:57457"/>
    </ligand>
</feature>
<keyword evidence="5 6" id="KW-0342">GTP-binding</keyword>
<dbReference type="RefSeq" id="WP_061146361.1">
    <property type="nucleotide sequence ID" value="NZ_FCOM02000005.1"/>
</dbReference>
<dbReference type="InterPro" id="IPR031168">
    <property type="entry name" value="G_TrmE"/>
</dbReference>
<comment type="similarity">
    <text evidence="1 6 7">Belongs to the TRAFAC class TrmE-Era-EngA-EngB-Septin-like GTPase superfamily. TrmE GTPase family.</text>
</comment>
<keyword evidence="6" id="KW-0963">Cytoplasm</keyword>
<evidence type="ECO:0000256" key="7">
    <source>
        <dbReference type="RuleBase" id="RU003313"/>
    </source>
</evidence>
<dbReference type="GO" id="GO:0003924">
    <property type="term" value="F:GTPase activity"/>
    <property type="evidence" value="ECO:0007669"/>
    <property type="project" value="UniProtKB-UniRule"/>
</dbReference>
<keyword evidence="4 6" id="KW-0630">Potassium</keyword>
<evidence type="ECO:0000256" key="3">
    <source>
        <dbReference type="ARBA" id="ARBA00022741"/>
    </source>
</evidence>
<keyword evidence="2 6" id="KW-0819">tRNA processing</keyword>
<sequence length="462" mass="49454">MLSNDTDPIVAIATAPGRGGIGVVRLSFGRSGEGAAQKAMQALCGQTLAPRHASYVPFVDGNGEALDRGIALYFPAPHSYTGEHVLELQGHGGPIVLQLVLQRAIETGREFGLRLAEPGEFTRRAFLNDKLDLAQAEAVADLIEASTEAAARSAGRSLEGAFSREIHALVEDVINLRMLVEATLDFPEEEIDFLEAADARGKLARIRERLDTVLADARQGALLREGLSVVLAGQPNVGKSSLLNALAGAELAIVTPIAGTTRDKVAQTIQVEGIPLHIIDTAGLRDTQDEVERIGIERTWGEIERADVVLHLLDAREGATPEDHVIAARFPAGVPVVRVMNKTDLAGAPAVVRDGASHAREVNLSAKTGDGISLLRSELLKIAGWQAGAESVYLARERHLIALREAREHLALAAEHADQHSQALDLFAEELRLAQDNLNAITGEFTSDDLLGVIFSRFCIGK</sequence>
<feature type="binding site" evidence="6">
    <location>
        <position position="255"/>
    </location>
    <ligand>
        <name>K(+)</name>
        <dbReference type="ChEBI" id="CHEBI:29103"/>
    </ligand>
</feature>
<gene>
    <name evidence="6" type="primary">mnmE</name>
    <name evidence="6" type="synonym">trmE</name>
    <name evidence="9" type="ORF">AWB74_01742</name>
</gene>
<dbReference type="CDD" id="cd14858">
    <property type="entry name" value="TrmE_N"/>
    <property type="match status" value="1"/>
</dbReference>
<dbReference type="InterPro" id="IPR027417">
    <property type="entry name" value="P-loop_NTPase"/>
</dbReference>
<dbReference type="InterPro" id="IPR005225">
    <property type="entry name" value="Small_GTP-bd"/>
</dbReference>
<dbReference type="GO" id="GO:0005525">
    <property type="term" value="F:GTP binding"/>
    <property type="evidence" value="ECO:0007669"/>
    <property type="project" value="UniProtKB-UniRule"/>
</dbReference>
<dbReference type="GO" id="GO:0030488">
    <property type="term" value="P:tRNA methylation"/>
    <property type="evidence" value="ECO:0007669"/>
    <property type="project" value="TreeGrafter"/>
</dbReference>
<dbReference type="InterPro" id="IPR025867">
    <property type="entry name" value="MnmE_helical"/>
</dbReference>
<dbReference type="Gene3D" id="1.20.120.430">
    <property type="entry name" value="tRNA modification GTPase MnmE domain 2"/>
    <property type="match status" value="1"/>
</dbReference>
<dbReference type="Proteomes" id="UP000055019">
    <property type="component" value="Unassembled WGS sequence"/>
</dbReference>
<evidence type="ECO:0000256" key="4">
    <source>
        <dbReference type="ARBA" id="ARBA00022958"/>
    </source>
</evidence>
<dbReference type="InterPro" id="IPR006073">
    <property type="entry name" value="GTP-bd"/>
</dbReference>
<feature type="binding site" evidence="6">
    <location>
        <position position="260"/>
    </location>
    <ligand>
        <name>K(+)</name>
        <dbReference type="ChEBI" id="CHEBI:29103"/>
    </ligand>
</feature>
<feature type="binding site" evidence="6">
    <location>
        <position position="240"/>
    </location>
    <ligand>
        <name>Mg(2+)</name>
        <dbReference type="ChEBI" id="CHEBI:18420"/>
    </ligand>
</feature>
<dbReference type="Pfam" id="PF01926">
    <property type="entry name" value="MMR_HSR1"/>
    <property type="match status" value="1"/>
</dbReference>
<evidence type="ECO:0000259" key="8">
    <source>
        <dbReference type="PROSITE" id="PS51709"/>
    </source>
</evidence>
<dbReference type="SUPFAM" id="SSF52540">
    <property type="entry name" value="P-loop containing nucleoside triphosphate hydrolases"/>
    <property type="match status" value="1"/>
</dbReference>
<keyword evidence="6" id="KW-0479">Metal-binding</keyword>
<evidence type="ECO:0000313" key="10">
    <source>
        <dbReference type="Proteomes" id="UP000055019"/>
    </source>
</evidence>
<feature type="binding site" evidence="6">
    <location>
        <position position="261"/>
    </location>
    <ligand>
        <name>Mg(2+)</name>
        <dbReference type="ChEBI" id="CHEBI:18420"/>
    </ligand>
</feature>
<organism evidence="9 10">
    <name type="scientific">Caballeronia arvi</name>
    <dbReference type="NCBI Taxonomy" id="1777135"/>
    <lineage>
        <taxon>Bacteria</taxon>
        <taxon>Pseudomonadati</taxon>
        <taxon>Pseudomonadota</taxon>
        <taxon>Betaproteobacteria</taxon>
        <taxon>Burkholderiales</taxon>
        <taxon>Burkholderiaceae</taxon>
        <taxon>Caballeronia</taxon>
    </lineage>
</organism>
<evidence type="ECO:0000313" key="9">
    <source>
        <dbReference type="EMBL" id="SAL42663.1"/>
    </source>
</evidence>
<keyword evidence="6" id="KW-0378">Hydrolase</keyword>
<feature type="binding site" evidence="6">
    <location>
        <begin position="255"/>
        <end position="261"/>
    </location>
    <ligand>
        <name>GTP</name>
        <dbReference type="ChEBI" id="CHEBI:37565"/>
    </ligand>
</feature>
<dbReference type="Pfam" id="PF10396">
    <property type="entry name" value="TrmE_N"/>
    <property type="match status" value="1"/>
</dbReference>
<dbReference type="HAMAP" id="MF_00379">
    <property type="entry name" value="GTPase_MnmE"/>
    <property type="match status" value="1"/>
</dbReference>
<dbReference type="PANTHER" id="PTHR42714">
    <property type="entry name" value="TRNA MODIFICATION GTPASE GTPBP3"/>
    <property type="match status" value="1"/>
</dbReference>
<feature type="binding site" evidence="6">
    <location>
        <position position="462"/>
    </location>
    <ligand>
        <name>(6S)-5-formyl-5,6,7,8-tetrahydrofolate</name>
        <dbReference type="ChEBI" id="CHEBI:57457"/>
    </ligand>
</feature>
<dbReference type="CDD" id="cd04164">
    <property type="entry name" value="trmE"/>
    <property type="match status" value="1"/>
</dbReference>
<evidence type="ECO:0000256" key="1">
    <source>
        <dbReference type="ARBA" id="ARBA00011043"/>
    </source>
</evidence>
<feature type="binding site" evidence="6">
    <location>
        <begin position="236"/>
        <end position="241"/>
    </location>
    <ligand>
        <name>GTP</name>
        <dbReference type="ChEBI" id="CHEBI:37565"/>
    </ligand>
</feature>
<evidence type="ECO:0000256" key="5">
    <source>
        <dbReference type="ARBA" id="ARBA00023134"/>
    </source>
</evidence>
<dbReference type="InterPro" id="IPR027368">
    <property type="entry name" value="MnmE_dom2"/>
</dbReference>
<feature type="binding site" evidence="6">
    <location>
        <position position="130"/>
    </location>
    <ligand>
        <name>(6S)-5-formyl-5,6,7,8-tetrahydrofolate</name>
        <dbReference type="ChEBI" id="CHEBI:57457"/>
    </ligand>
</feature>
<dbReference type="InterPro" id="IPR027266">
    <property type="entry name" value="TrmE/GcvT-like"/>
</dbReference>
<feature type="binding site" evidence="6">
    <location>
        <position position="236"/>
    </location>
    <ligand>
        <name>K(+)</name>
        <dbReference type="ChEBI" id="CHEBI:29103"/>
    </ligand>
</feature>
<dbReference type="InterPro" id="IPR004520">
    <property type="entry name" value="GTPase_MnmE"/>
</dbReference>
<dbReference type="PROSITE" id="PS51709">
    <property type="entry name" value="G_TRME"/>
    <property type="match status" value="1"/>
</dbReference>
<protein>
    <recommendedName>
        <fullName evidence="6">tRNA modification GTPase MnmE</fullName>
        <ecNumber evidence="6">3.6.-.-</ecNumber>
    </recommendedName>
</protein>
<comment type="cofactor">
    <cofactor evidence="6">
        <name>K(+)</name>
        <dbReference type="ChEBI" id="CHEBI:29103"/>
    </cofactor>
    <text evidence="6">Binds 1 potassium ion per subunit.</text>
</comment>
<dbReference type="NCBIfam" id="NF003661">
    <property type="entry name" value="PRK05291.1-3"/>
    <property type="match status" value="1"/>
</dbReference>
<dbReference type="EC" id="3.6.-.-" evidence="6"/>
<comment type="caution">
    <text evidence="6">Lacks conserved residue(s) required for the propagation of feature annotation.</text>
</comment>
<dbReference type="NCBIfam" id="TIGR00231">
    <property type="entry name" value="small_GTP"/>
    <property type="match status" value="1"/>
</dbReference>
<dbReference type="NCBIfam" id="TIGR00450">
    <property type="entry name" value="mnmE_trmE_thdF"/>
    <property type="match status" value="1"/>
</dbReference>
<dbReference type="Pfam" id="PF12631">
    <property type="entry name" value="MnmE_helical"/>
    <property type="match status" value="1"/>
</dbReference>
<feature type="binding site" evidence="6">
    <location>
        <position position="25"/>
    </location>
    <ligand>
        <name>(6S)-5-formyl-5,6,7,8-tetrahydrofolate</name>
        <dbReference type="ChEBI" id="CHEBI:57457"/>
    </ligand>
</feature>
<dbReference type="InterPro" id="IPR018948">
    <property type="entry name" value="GTP-bd_TrmE_N"/>
</dbReference>
<keyword evidence="6" id="KW-0460">Magnesium</keyword>